<comment type="caution">
    <text evidence="1">The sequence shown here is derived from an EMBL/GenBank/DDBJ whole genome shotgun (WGS) entry which is preliminary data.</text>
</comment>
<name>A0A7Y9W4C9_9BURK</name>
<dbReference type="Proteomes" id="UP000572540">
    <property type="component" value="Unassembled WGS sequence"/>
</dbReference>
<protein>
    <submittedName>
        <fullName evidence="1">Uncharacterized protein</fullName>
    </submittedName>
</protein>
<accession>A0A7Y9W4C9</accession>
<proteinExistence type="predicted"/>
<organism evidence="1 2">
    <name type="scientific">Paraburkholderia bryophila</name>
    <dbReference type="NCBI Taxonomy" id="420952"/>
    <lineage>
        <taxon>Bacteria</taxon>
        <taxon>Pseudomonadati</taxon>
        <taxon>Pseudomonadota</taxon>
        <taxon>Betaproteobacteria</taxon>
        <taxon>Burkholderiales</taxon>
        <taxon>Burkholderiaceae</taxon>
        <taxon>Paraburkholderia</taxon>
    </lineage>
</organism>
<dbReference type="EMBL" id="JACCAU010000001">
    <property type="protein sequence ID" value="NYH13959.1"/>
    <property type="molecule type" value="Genomic_DNA"/>
</dbReference>
<reference evidence="1 2" key="1">
    <citation type="submission" date="2020-07" db="EMBL/GenBank/DDBJ databases">
        <title>Exploring microbial biodiversity for novel pathways involved in the catabolism of aromatic compounds derived from lignin.</title>
        <authorList>
            <person name="Elkins J."/>
        </authorList>
    </citation>
    <scope>NUCLEOTIDE SEQUENCE [LARGE SCALE GENOMIC DNA]</scope>
    <source>
        <strain evidence="1 2">H2C3B</strain>
    </source>
</reference>
<dbReference type="AlphaFoldDB" id="A0A7Y9W4C9"/>
<evidence type="ECO:0000313" key="1">
    <source>
        <dbReference type="EMBL" id="NYH13959.1"/>
    </source>
</evidence>
<gene>
    <name evidence="1" type="ORF">GGD41_001187</name>
</gene>
<sequence>MSSAAPRRFRSNCWSLSSSRAGADAALDELREVLGVAVSHFALSDFFFEDLAADRVQQDTRGDLAVRRVFFDHRAGSQNRRVVDLGHRHAVVQILDRFRDDRVGAHGVAQIRASGFDDAAQRSHVERTRDAVVGHVQTRRVRDDLVVMTARLGALLAIQHVSARDVVLAAAHQREFDLILNVFNMERAAVRAAAHQRTHHALRKLLDQFAHARRSRALTTVDGQKCLRHGDGDFRRLERHDAAVAADHLVVGERRLRRERLCALCLAEGLAGR</sequence>
<evidence type="ECO:0000313" key="2">
    <source>
        <dbReference type="Proteomes" id="UP000572540"/>
    </source>
</evidence>